<dbReference type="Proteomes" id="UP000053989">
    <property type="component" value="Unassembled WGS sequence"/>
</dbReference>
<reference evidence="2" key="2">
    <citation type="submission" date="2015-01" db="EMBL/GenBank/DDBJ databases">
        <title>Evolutionary Origins and Diversification of the Mycorrhizal Mutualists.</title>
        <authorList>
            <consortium name="DOE Joint Genome Institute"/>
            <consortium name="Mycorrhizal Genomics Consortium"/>
            <person name="Kohler A."/>
            <person name="Kuo A."/>
            <person name="Nagy L.G."/>
            <person name="Floudas D."/>
            <person name="Copeland A."/>
            <person name="Barry K.W."/>
            <person name="Cichocki N."/>
            <person name="Veneault-Fourrey C."/>
            <person name="LaButti K."/>
            <person name="Lindquist E.A."/>
            <person name="Lipzen A."/>
            <person name="Lundell T."/>
            <person name="Morin E."/>
            <person name="Murat C."/>
            <person name="Riley R."/>
            <person name="Ohm R."/>
            <person name="Sun H."/>
            <person name="Tunlid A."/>
            <person name="Henrissat B."/>
            <person name="Grigoriev I.V."/>
            <person name="Hibbett D.S."/>
            <person name="Martin F."/>
        </authorList>
    </citation>
    <scope>NUCLEOTIDE SEQUENCE [LARGE SCALE GENOMIC DNA]</scope>
    <source>
        <strain evidence="2">Foug A</strain>
    </source>
</reference>
<reference evidence="1 2" key="1">
    <citation type="submission" date="2014-04" db="EMBL/GenBank/DDBJ databases">
        <authorList>
            <consortium name="DOE Joint Genome Institute"/>
            <person name="Kuo A."/>
            <person name="Kohler A."/>
            <person name="Nagy L.G."/>
            <person name="Floudas D."/>
            <person name="Copeland A."/>
            <person name="Barry K.W."/>
            <person name="Cichocki N."/>
            <person name="Veneault-Fourrey C."/>
            <person name="LaButti K."/>
            <person name="Lindquist E.A."/>
            <person name="Lipzen A."/>
            <person name="Lundell T."/>
            <person name="Morin E."/>
            <person name="Murat C."/>
            <person name="Sun H."/>
            <person name="Tunlid A."/>
            <person name="Henrissat B."/>
            <person name="Grigoriev I.V."/>
            <person name="Hibbett D.S."/>
            <person name="Martin F."/>
            <person name="Nordberg H.P."/>
            <person name="Cantor M.N."/>
            <person name="Hua S.X."/>
        </authorList>
    </citation>
    <scope>NUCLEOTIDE SEQUENCE [LARGE SCALE GENOMIC DNA]</scope>
    <source>
        <strain evidence="1 2">Foug A</strain>
    </source>
</reference>
<dbReference type="AlphaFoldDB" id="A0A0C3D492"/>
<dbReference type="EMBL" id="KN822308">
    <property type="protein sequence ID" value="KIM50931.1"/>
    <property type="molecule type" value="Genomic_DNA"/>
</dbReference>
<name>A0A0C3D492_9AGAM</name>
<dbReference type="OrthoDB" id="2655351at2759"/>
<feature type="non-terminal residue" evidence="1">
    <location>
        <position position="88"/>
    </location>
</feature>
<keyword evidence="2" id="KW-1185">Reference proteome</keyword>
<accession>A0A0C3D492</accession>
<evidence type="ECO:0000313" key="1">
    <source>
        <dbReference type="EMBL" id="KIM50931.1"/>
    </source>
</evidence>
<protein>
    <recommendedName>
        <fullName evidence="3">DDE Tnp4 domain-containing protein</fullName>
    </recommendedName>
</protein>
<dbReference type="HOGENOM" id="CLU_040082_6_1_1"/>
<gene>
    <name evidence="1" type="ORF">SCLCIDRAFT_48641</name>
</gene>
<dbReference type="InParanoid" id="A0A0C3D492"/>
<sequence>CVTGLSSRLVGEQFQRSNDTITKYFKHILVFFSSSPFYDTQVHFPMDQTPIAQAILGSPHFKYFDKCIGAIDGTHIRVFLSTTDHMFM</sequence>
<feature type="non-terminal residue" evidence="1">
    <location>
        <position position="1"/>
    </location>
</feature>
<evidence type="ECO:0000313" key="2">
    <source>
        <dbReference type="Proteomes" id="UP000053989"/>
    </source>
</evidence>
<evidence type="ECO:0008006" key="3">
    <source>
        <dbReference type="Google" id="ProtNLM"/>
    </source>
</evidence>
<proteinExistence type="predicted"/>
<organism evidence="1 2">
    <name type="scientific">Scleroderma citrinum Foug A</name>
    <dbReference type="NCBI Taxonomy" id="1036808"/>
    <lineage>
        <taxon>Eukaryota</taxon>
        <taxon>Fungi</taxon>
        <taxon>Dikarya</taxon>
        <taxon>Basidiomycota</taxon>
        <taxon>Agaricomycotina</taxon>
        <taxon>Agaricomycetes</taxon>
        <taxon>Agaricomycetidae</taxon>
        <taxon>Boletales</taxon>
        <taxon>Sclerodermatineae</taxon>
        <taxon>Sclerodermataceae</taxon>
        <taxon>Scleroderma</taxon>
    </lineage>
</organism>
<dbReference type="STRING" id="1036808.A0A0C3D492"/>